<evidence type="ECO:0000259" key="3">
    <source>
        <dbReference type="Pfam" id="PF01966"/>
    </source>
</evidence>
<proteinExistence type="predicted"/>
<dbReference type="EMBL" id="FRDN01000017">
    <property type="protein sequence ID" value="SHN86397.1"/>
    <property type="molecule type" value="Genomic_DNA"/>
</dbReference>
<dbReference type="InterPro" id="IPR004365">
    <property type="entry name" value="NA-bd_OB_tRNA"/>
</dbReference>
<dbReference type="STRING" id="1121395.SAMN02745215_04616"/>
<dbReference type="GO" id="GO:0016787">
    <property type="term" value="F:hydrolase activity"/>
    <property type="evidence" value="ECO:0007669"/>
    <property type="project" value="UniProtKB-KW"/>
</dbReference>
<feature type="domain" description="HD" evidence="3">
    <location>
        <begin position="160"/>
        <end position="275"/>
    </location>
</feature>
<feature type="domain" description="OB" evidence="2">
    <location>
        <begin position="21"/>
        <end position="88"/>
    </location>
</feature>
<dbReference type="SUPFAM" id="SSF109604">
    <property type="entry name" value="HD-domain/PDEase-like"/>
    <property type="match status" value="1"/>
</dbReference>
<dbReference type="InterPro" id="IPR006674">
    <property type="entry name" value="HD_domain"/>
</dbReference>
<dbReference type="InterPro" id="IPR003607">
    <property type="entry name" value="HD/PDEase_dom"/>
</dbReference>
<evidence type="ECO:0000259" key="2">
    <source>
        <dbReference type="Pfam" id="PF01336"/>
    </source>
</evidence>
<organism evidence="4 5">
    <name type="scientific">Desulfitobacterium chlororespirans DSM 11544</name>
    <dbReference type="NCBI Taxonomy" id="1121395"/>
    <lineage>
        <taxon>Bacteria</taxon>
        <taxon>Bacillati</taxon>
        <taxon>Bacillota</taxon>
        <taxon>Clostridia</taxon>
        <taxon>Eubacteriales</taxon>
        <taxon>Desulfitobacteriaceae</taxon>
        <taxon>Desulfitobacterium</taxon>
    </lineage>
</organism>
<dbReference type="AlphaFoldDB" id="A0A1M7UTZ2"/>
<dbReference type="InterPro" id="IPR050798">
    <property type="entry name" value="YhaM_exoribonuc/phosphodiest"/>
</dbReference>
<dbReference type="Pfam" id="PF01336">
    <property type="entry name" value="tRNA_anti-codon"/>
    <property type="match status" value="1"/>
</dbReference>
<protein>
    <submittedName>
        <fullName evidence="4">3'-5' exoribonuclease</fullName>
    </submittedName>
</protein>
<dbReference type="GO" id="GO:0003676">
    <property type="term" value="F:nucleic acid binding"/>
    <property type="evidence" value="ECO:0007669"/>
    <property type="project" value="InterPro"/>
</dbReference>
<dbReference type="PANTHER" id="PTHR37294">
    <property type="entry name" value="3'-5' EXORIBONUCLEASE YHAM"/>
    <property type="match status" value="1"/>
</dbReference>
<sequence length="309" mass="35040">MISELQKEQTVIGFFAVKEIMEKETRETRKKYLDLTLLDGSGQINGKVWDIADVIQGEIPGVGDIVKVDALVQEYRGSLQLKVNKLRKATDADSYEKQKIIPAAPAPAEQMLETILRFAEEIADQPLRAACLHIIHKYKGQIMTHPAAKTRHHSYKSGWLQHVTTMLLVAEKLTTIYSCNKDLLYAGIIFHDIGKLQELKSDQLCVGIEYSTVGELLGHISLGLAEMETVPNLDSQRKHLLQHMILSHHENPEWGSPVKPMFKEAELLHLLDLMDTRMFDFEKCTKPLEKGALSGKVYELDRKIYNPLI</sequence>
<evidence type="ECO:0000256" key="1">
    <source>
        <dbReference type="ARBA" id="ARBA00022801"/>
    </source>
</evidence>
<keyword evidence="1" id="KW-0378">Hydrolase</keyword>
<dbReference type="Gene3D" id="1.10.3210.10">
    <property type="entry name" value="Hypothetical protein af1432"/>
    <property type="match status" value="1"/>
</dbReference>
<dbReference type="PANTHER" id="PTHR37294:SF1">
    <property type="entry name" value="3'-5' EXORIBONUCLEASE YHAM"/>
    <property type="match status" value="1"/>
</dbReference>
<dbReference type="InterPro" id="IPR012340">
    <property type="entry name" value="NA-bd_OB-fold"/>
</dbReference>
<dbReference type="Gene3D" id="2.40.50.140">
    <property type="entry name" value="Nucleic acid-binding proteins"/>
    <property type="match status" value="1"/>
</dbReference>
<name>A0A1M7UTZ2_9FIRM</name>
<evidence type="ECO:0000313" key="5">
    <source>
        <dbReference type="Proteomes" id="UP000184010"/>
    </source>
</evidence>
<dbReference type="Pfam" id="PF01966">
    <property type="entry name" value="HD"/>
    <property type="match status" value="1"/>
</dbReference>
<dbReference type="CDD" id="cd04492">
    <property type="entry name" value="YhaM_OBF_like"/>
    <property type="match status" value="1"/>
</dbReference>
<accession>A0A1M7UTZ2</accession>
<keyword evidence="5" id="KW-1185">Reference proteome</keyword>
<dbReference type="GO" id="GO:0031125">
    <property type="term" value="P:rRNA 3'-end processing"/>
    <property type="evidence" value="ECO:0007669"/>
    <property type="project" value="TreeGrafter"/>
</dbReference>
<reference evidence="5" key="1">
    <citation type="submission" date="2016-12" db="EMBL/GenBank/DDBJ databases">
        <authorList>
            <person name="Varghese N."/>
            <person name="Submissions S."/>
        </authorList>
    </citation>
    <scope>NUCLEOTIDE SEQUENCE [LARGE SCALE GENOMIC DNA]</scope>
    <source>
        <strain evidence="5">DSM 11544</strain>
    </source>
</reference>
<dbReference type="RefSeq" id="WP_018213667.1">
    <property type="nucleotide sequence ID" value="NZ_FRDN01000017.1"/>
</dbReference>
<dbReference type="Proteomes" id="UP000184010">
    <property type="component" value="Unassembled WGS sequence"/>
</dbReference>
<dbReference type="CDD" id="cd00077">
    <property type="entry name" value="HDc"/>
    <property type="match status" value="1"/>
</dbReference>
<evidence type="ECO:0000313" key="4">
    <source>
        <dbReference type="EMBL" id="SHN86397.1"/>
    </source>
</evidence>
<gene>
    <name evidence="4" type="ORF">SAMN02745215_04616</name>
</gene>